<organism evidence="1 2">
    <name type="scientific">Williamsia serinedens</name>
    <dbReference type="NCBI Taxonomy" id="391736"/>
    <lineage>
        <taxon>Bacteria</taxon>
        <taxon>Bacillati</taxon>
        <taxon>Actinomycetota</taxon>
        <taxon>Actinomycetes</taxon>
        <taxon>Mycobacteriales</taxon>
        <taxon>Nocardiaceae</taxon>
        <taxon>Williamsia</taxon>
    </lineage>
</organism>
<dbReference type="Gene3D" id="3.40.50.1000">
    <property type="entry name" value="HAD superfamily/HAD-like"/>
    <property type="match status" value="1"/>
</dbReference>
<reference evidence="1 2" key="1">
    <citation type="submission" date="2022-06" db="EMBL/GenBank/DDBJ databases">
        <title>Genomic Encyclopedia of Archaeal and Bacterial Type Strains, Phase II (KMG-II): from individual species to whole genera.</title>
        <authorList>
            <person name="Goeker M."/>
        </authorList>
    </citation>
    <scope>NUCLEOTIDE SEQUENCE [LARGE SCALE GENOMIC DNA]</scope>
    <source>
        <strain evidence="1 2">DSM 45037</strain>
    </source>
</reference>
<name>A0ABT1H275_9NOCA</name>
<keyword evidence="2" id="KW-1185">Reference proteome</keyword>
<dbReference type="SUPFAM" id="SSF56784">
    <property type="entry name" value="HAD-like"/>
    <property type="match status" value="1"/>
</dbReference>
<dbReference type="SFLD" id="SFLDS00003">
    <property type="entry name" value="Haloacid_Dehalogenase"/>
    <property type="match status" value="1"/>
</dbReference>
<dbReference type="SFLD" id="SFLDG01129">
    <property type="entry name" value="C1.5:_HAD__Beta-PGM__Phosphata"/>
    <property type="match status" value="1"/>
</dbReference>
<dbReference type="Pfam" id="PF00702">
    <property type="entry name" value="Hydrolase"/>
    <property type="match status" value="1"/>
</dbReference>
<comment type="caution">
    <text evidence="1">The sequence shown here is derived from an EMBL/GenBank/DDBJ whole genome shotgun (WGS) entry which is preliminary data.</text>
</comment>
<dbReference type="Proteomes" id="UP001205740">
    <property type="component" value="Unassembled WGS sequence"/>
</dbReference>
<evidence type="ECO:0000313" key="1">
    <source>
        <dbReference type="EMBL" id="MCP2159922.1"/>
    </source>
</evidence>
<evidence type="ECO:0000313" key="2">
    <source>
        <dbReference type="Proteomes" id="UP001205740"/>
    </source>
</evidence>
<sequence>MSRVRAVLFDIDGTLVDSVYDHVTAWWSAFRRHGLSVPHSEIHARIGKDGSLLVAELVEIAGGDRDDEDLTSALASAHDELYGDRVGELTVLPGARELVRASKDRGYTVVLATSAPEHELTALRALLDVDDLVDAVTSSEDVETAKPDGTVVDIALGRARVPASAAVMIGDATWDFLAASPLGVRGIGVSSGGIGAAELREAGADETYRDALDLLEHSPLYA</sequence>
<dbReference type="PANTHER" id="PTHR43434">
    <property type="entry name" value="PHOSPHOGLYCOLATE PHOSPHATASE"/>
    <property type="match status" value="1"/>
</dbReference>
<dbReference type="Gene3D" id="1.10.150.240">
    <property type="entry name" value="Putative phosphatase, domain 2"/>
    <property type="match status" value="1"/>
</dbReference>
<protein>
    <submittedName>
        <fullName evidence="1">Phosphoglycolate phosphatase, HAD superfamily</fullName>
    </submittedName>
</protein>
<dbReference type="InterPro" id="IPR023198">
    <property type="entry name" value="PGP-like_dom2"/>
</dbReference>
<proteinExistence type="predicted"/>
<dbReference type="InterPro" id="IPR036412">
    <property type="entry name" value="HAD-like_sf"/>
</dbReference>
<dbReference type="InterPro" id="IPR023214">
    <property type="entry name" value="HAD_sf"/>
</dbReference>
<gene>
    <name evidence="1" type="ORF">LX12_001101</name>
</gene>
<accession>A0ABT1H275</accession>
<dbReference type="RefSeq" id="WP_253653510.1">
    <property type="nucleotide sequence ID" value="NZ_BAAAOE010000001.1"/>
</dbReference>
<dbReference type="InterPro" id="IPR050155">
    <property type="entry name" value="HAD-like_hydrolase_sf"/>
</dbReference>
<dbReference type="EMBL" id="JAMTCG010000002">
    <property type="protein sequence ID" value="MCP2159922.1"/>
    <property type="molecule type" value="Genomic_DNA"/>
</dbReference>
<dbReference type="PANTHER" id="PTHR43434:SF16">
    <property type="entry name" value="BLL8046 PROTEIN"/>
    <property type="match status" value="1"/>
</dbReference>